<dbReference type="SMART" id="SM00355">
    <property type="entry name" value="ZnF_C2H2"/>
    <property type="match status" value="5"/>
</dbReference>
<feature type="domain" description="C2H2-type" evidence="7">
    <location>
        <begin position="735"/>
        <end position="763"/>
    </location>
</feature>
<gene>
    <name evidence="8" type="ORF">QYM36_005448</name>
</gene>
<dbReference type="Pfam" id="PF13912">
    <property type="entry name" value="zf-C2H2_6"/>
    <property type="match status" value="1"/>
</dbReference>
<evidence type="ECO:0000256" key="1">
    <source>
        <dbReference type="ARBA" id="ARBA00022723"/>
    </source>
</evidence>
<evidence type="ECO:0000259" key="7">
    <source>
        <dbReference type="PROSITE" id="PS50157"/>
    </source>
</evidence>
<accession>A0AA88IBC3</accession>
<keyword evidence="9" id="KW-1185">Reference proteome</keyword>
<dbReference type="Proteomes" id="UP001187531">
    <property type="component" value="Unassembled WGS sequence"/>
</dbReference>
<dbReference type="GO" id="GO:0008270">
    <property type="term" value="F:zinc ion binding"/>
    <property type="evidence" value="ECO:0007669"/>
    <property type="project" value="UniProtKB-KW"/>
</dbReference>
<proteinExistence type="predicted"/>
<dbReference type="EMBL" id="JAVRJZ010000009">
    <property type="protein sequence ID" value="KAK2718142.1"/>
    <property type="molecule type" value="Genomic_DNA"/>
</dbReference>
<evidence type="ECO:0000256" key="6">
    <source>
        <dbReference type="SAM" id="MobiDB-lite"/>
    </source>
</evidence>
<evidence type="ECO:0000256" key="3">
    <source>
        <dbReference type="ARBA" id="ARBA00022771"/>
    </source>
</evidence>
<reference evidence="8" key="1">
    <citation type="submission" date="2023-07" db="EMBL/GenBank/DDBJ databases">
        <title>Chromosome-level genome assembly of Artemia franciscana.</title>
        <authorList>
            <person name="Jo E."/>
        </authorList>
    </citation>
    <scope>NUCLEOTIDE SEQUENCE</scope>
    <source>
        <tissue evidence="8">Whole body</tissue>
    </source>
</reference>
<dbReference type="SUPFAM" id="SSF57667">
    <property type="entry name" value="beta-beta-alpha zinc fingers"/>
    <property type="match status" value="1"/>
</dbReference>
<dbReference type="PANTHER" id="PTHR24379">
    <property type="entry name" value="KRAB AND ZINC FINGER DOMAIN-CONTAINING"/>
    <property type="match status" value="1"/>
</dbReference>
<comment type="caution">
    <text evidence="8">The sequence shown here is derived from an EMBL/GenBank/DDBJ whole genome shotgun (WGS) entry which is preliminary data.</text>
</comment>
<feature type="compositionally biased region" description="Polar residues" evidence="6">
    <location>
        <begin position="481"/>
        <end position="493"/>
    </location>
</feature>
<evidence type="ECO:0000313" key="8">
    <source>
        <dbReference type="EMBL" id="KAK2718142.1"/>
    </source>
</evidence>
<feature type="compositionally biased region" description="Basic and acidic residues" evidence="6">
    <location>
        <begin position="187"/>
        <end position="200"/>
    </location>
</feature>
<protein>
    <recommendedName>
        <fullName evidence="7">C2H2-type domain-containing protein</fullName>
    </recommendedName>
</protein>
<evidence type="ECO:0000256" key="4">
    <source>
        <dbReference type="ARBA" id="ARBA00022833"/>
    </source>
</evidence>
<evidence type="ECO:0000256" key="2">
    <source>
        <dbReference type="ARBA" id="ARBA00022737"/>
    </source>
</evidence>
<dbReference type="AlphaFoldDB" id="A0AA88IBC3"/>
<feature type="compositionally biased region" description="Polar residues" evidence="6">
    <location>
        <begin position="81"/>
        <end position="98"/>
    </location>
</feature>
<dbReference type="PROSITE" id="PS50157">
    <property type="entry name" value="ZINC_FINGER_C2H2_2"/>
    <property type="match status" value="2"/>
</dbReference>
<evidence type="ECO:0000313" key="9">
    <source>
        <dbReference type="Proteomes" id="UP001187531"/>
    </source>
</evidence>
<dbReference type="PROSITE" id="PS00028">
    <property type="entry name" value="ZINC_FINGER_C2H2_1"/>
    <property type="match status" value="4"/>
</dbReference>
<sequence>MQGSLGTNILARTDATIDLQRESFSPSKDTLVELFSPTTQTLKTVDNIDLCNNKIIESIDPGLLPDKETLCEVGSNQTSSTTSVTFEGTSDKQPNNTARRVRRPPSQRHLKCVSCHAFDFPSYSAFLSHHLLHAYASFPLVSIERISSHVLLSHGMVSDQVENEEKKKPIKLTIRLSSLKEKNCVLNDNDRDQSETKEDSSCFDSSEQTAVIEQDNSGDSGKDPALSDSEINSDVNLNSAMDSSIDIVSDPKNCDIISSKDSTKDLEVTPVPATSCLPCSVNFFSTCDLEKHINLYHKDQQKCFRCDSVFEDAENLIIHVRTNHADDLNLQPDPSPVPPSPVKPEIVEEKQPKQQIRVVPPSQLMSPSLNENAASKSPEGPCNQTMVQIPMENANFCFRESGGPKDIVGALNNDDSGFSHTFVGDRSITEQPKPQISQQFPFSILPNLATSSGLHPSIVQPYSQHYVPPQSHAQSPRMPLLNTTQRPRPSTPIQGRGRPLSAMPKLRIPLRRPSMNSNSLPSRGFHQGTSAGFTQAKKRPSVSPRTLQEKRAKQDSDDIEILAVKKIASPQLAPPENTSFPKLPSSISISVKTLPAPSPNSENRESGGIASVLANRGVTVSATSPDSSSHESPVPRIPPKPSLHPSAIPSGNSPLVSQPQRNNFVIPSPPIARNVSEKDRPPRPPTVDLTGDQNKYLFCQACKKRFPDKQRLRKHLEIHISQSLVSQGVGPKGAFVCSVCNNHFKTVAALEAHKQLSHTLSDSRMESFAIPIVDLSDSSVTSRLSGLGIKSCLPVGKLTQLGNGTYGIPLVSIDSKTGGSNFPFSSAILTLGAIQKLP</sequence>
<feature type="compositionally biased region" description="Polar residues" evidence="6">
    <location>
        <begin position="649"/>
        <end position="665"/>
    </location>
</feature>
<feature type="compositionally biased region" description="Polar residues" evidence="6">
    <location>
        <begin position="620"/>
        <end position="631"/>
    </location>
</feature>
<feature type="region of interest" description="Disordered" evidence="6">
    <location>
        <begin position="187"/>
        <end position="208"/>
    </location>
</feature>
<feature type="region of interest" description="Disordered" evidence="6">
    <location>
        <begin position="81"/>
        <end position="104"/>
    </location>
</feature>
<name>A0AA88IBC3_ARTSF</name>
<dbReference type="InterPro" id="IPR013087">
    <property type="entry name" value="Znf_C2H2_type"/>
</dbReference>
<dbReference type="Gene3D" id="3.30.160.60">
    <property type="entry name" value="Classic Zinc Finger"/>
    <property type="match status" value="2"/>
</dbReference>
<dbReference type="InterPro" id="IPR036236">
    <property type="entry name" value="Znf_C2H2_sf"/>
</dbReference>
<dbReference type="PANTHER" id="PTHR24379:SF121">
    <property type="entry name" value="C2H2-TYPE DOMAIN-CONTAINING PROTEIN"/>
    <property type="match status" value="1"/>
</dbReference>
<keyword evidence="4" id="KW-0862">Zinc</keyword>
<feature type="domain" description="C2H2-type" evidence="7">
    <location>
        <begin position="697"/>
        <end position="724"/>
    </location>
</feature>
<feature type="compositionally biased region" description="Polar residues" evidence="6">
    <location>
        <begin position="514"/>
        <end position="533"/>
    </location>
</feature>
<keyword evidence="2" id="KW-0677">Repeat</keyword>
<keyword evidence="3 5" id="KW-0863">Zinc-finger</keyword>
<feature type="region of interest" description="Disordered" evidence="6">
    <location>
        <begin position="620"/>
        <end position="690"/>
    </location>
</feature>
<keyword evidence="1" id="KW-0479">Metal-binding</keyword>
<feature type="region of interest" description="Disordered" evidence="6">
    <location>
        <begin position="460"/>
        <end position="555"/>
    </location>
</feature>
<organism evidence="8 9">
    <name type="scientific">Artemia franciscana</name>
    <name type="common">Brine shrimp</name>
    <name type="synonym">Artemia sanfranciscana</name>
    <dbReference type="NCBI Taxonomy" id="6661"/>
    <lineage>
        <taxon>Eukaryota</taxon>
        <taxon>Metazoa</taxon>
        <taxon>Ecdysozoa</taxon>
        <taxon>Arthropoda</taxon>
        <taxon>Crustacea</taxon>
        <taxon>Branchiopoda</taxon>
        <taxon>Anostraca</taxon>
        <taxon>Artemiidae</taxon>
        <taxon>Artemia</taxon>
    </lineage>
</organism>
<evidence type="ECO:0000256" key="5">
    <source>
        <dbReference type="PROSITE-ProRule" id="PRU00042"/>
    </source>
</evidence>